<feature type="region of interest" description="Disordered" evidence="1">
    <location>
        <begin position="343"/>
        <end position="362"/>
    </location>
</feature>
<feature type="transmembrane region" description="Helical" evidence="2">
    <location>
        <begin position="69"/>
        <end position="94"/>
    </location>
</feature>
<proteinExistence type="predicted"/>
<gene>
    <name evidence="3" type="ORF">N8I77_013225</name>
</gene>
<name>A0AAD9VWI6_PHOAM</name>
<feature type="transmembrane region" description="Helical" evidence="2">
    <location>
        <begin position="23"/>
        <end position="49"/>
    </location>
</feature>
<evidence type="ECO:0000256" key="2">
    <source>
        <dbReference type="SAM" id="Phobius"/>
    </source>
</evidence>
<reference evidence="3" key="1">
    <citation type="submission" date="2023-06" db="EMBL/GenBank/DDBJ databases">
        <authorList>
            <person name="Noh H."/>
        </authorList>
    </citation>
    <scope>NUCLEOTIDE SEQUENCE</scope>
    <source>
        <strain evidence="3">DUCC20226</strain>
    </source>
</reference>
<comment type="caution">
    <text evidence="3">The sequence shown here is derived from an EMBL/GenBank/DDBJ whole genome shotgun (WGS) entry which is preliminary data.</text>
</comment>
<organism evidence="3 4">
    <name type="scientific">Phomopsis amygdali</name>
    <name type="common">Fusicoccum amygdali</name>
    <dbReference type="NCBI Taxonomy" id="1214568"/>
    <lineage>
        <taxon>Eukaryota</taxon>
        <taxon>Fungi</taxon>
        <taxon>Dikarya</taxon>
        <taxon>Ascomycota</taxon>
        <taxon>Pezizomycotina</taxon>
        <taxon>Sordariomycetes</taxon>
        <taxon>Sordariomycetidae</taxon>
        <taxon>Diaporthales</taxon>
        <taxon>Diaporthaceae</taxon>
        <taxon>Diaporthe</taxon>
    </lineage>
</organism>
<dbReference type="Proteomes" id="UP001265746">
    <property type="component" value="Unassembled WGS sequence"/>
</dbReference>
<dbReference type="EMBL" id="JAUJFL010000011">
    <property type="protein sequence ID" value="KAK2596329.1"/>
    <property type="molecule type" value="Genomic_DNA"/>
</dbReference>
<evidence type="ECO:0000313" key="4">
    <source>
        <dbReference type="Proteomes" id="UP001265746"/>
    </source>
</evidence>
<feature type="region of interest" description="Disordered" evidence="1">
    <location>
        <begin position="375"/>
        <end position="409"/>
    </location>
</feature>
<feature type="transmembrane region" description="Helical" evidence="2">
    <location>
        <begin position="211"/>
        <end position="230"/>
    </location>
</feature>
<feature type="compositionally biased region" description="Low complexity" evidence="1">
    <location>
        <begin position="375"/>
        <end position="388"/>
    </location>
</feature>
<keyword evidence="2" id="KW-0812">Transmembrane</keyword>
<feature type="transmembrane region" description="Helical" evidence="2">
    <location>
        <begin position="176"/>
        <end position="199"/>
    </location>
</feature>
<evidence type="ECO:0000256" key="1">
    <source>
        <dbReference type="SAM" id="MobiDB-lite"/>
    </source>
</evidence>
<keyword evidence="4" id="KW-1185">Reference proteome</keyword>
<keyword evidence="2" id="KW-1133">Transmembrane helix</keyword>
<evidence type="ECO:0000313" key="3">
    <source>
        <dbReference type="EMBL" id="KAK2596329.1"/>
    </source>
</evidence>
<dbReference type="AlphaFoldDB" id="A0AAD9VWI6"/>
<keyword evidence="2" id="KW-0472">Membrane</keyword>
<accession>A0AAD9VWI6</accession>
<sequence>MFTLRGCASCLDWVLNDPVGGRLFILGILVYLAVSSWSVGYEFAFTQLWNVVGEDLWLRPSGQSTGSKAGAVGVWVGLGLVRTWFLLCWAIAVVRSRSPRSDARLRGRPSVHQCDFFIWGQRPAIYRDNARRFRFCKLGCRARGEPLADRVYHCSYFATLQAKGQRMDASLDTIKPYLLTILFLLLDALSVIIISFIAISTTTRSSALVHVPAVTRAVAVVIFLASSMLWQKFRDLALRNVTIPEKSHLRMVGCLPGGYWFALLPDHPGDAPIIAHFPGNPWDLGWRRNLGQVFGTRLWDCLLPWTQPPRVRLYTDPRHVTDFEMSDAFWEWVSDKRENRLRTAGSESASSGQERESDAAGTSIVFAGASNVAFSPVSSPRSLSLARPPTSPPPRAPHEIPLPSSPSEL</sequence>
<protein>
    <submittedName>
        <fullName evidence="3">Uncharacterized protein</fullName>
    </submittedName>
</protein>